<organism evidence="1">
    <name type="scientific">marine sediment metagenome</name>
    <dbReference type="NCBI Taxonomy" id="412755"/>
    <lineage>
        <taxon>unclassified sequences</taxon>
        <taxon>metagenomes</taxon>
        <taxon>ecological metagenomes</taxon>
    </lineage>
</organism>
<dbReference type="EMBL" id="LAZR01007653">
    <property type="protein sequence ID" value="KKM83867.1"/>
    <property type="molecule type" value="Genomic_DNA"/>
</dbReference>
<name>A0A0F9NRL1_9ZZZZ</name>
<protein>
    <recommendedName>
        <fullName evidence="2">CR-type domain-containing protein</fullName>
    </recommendedName>
</protein>
<dbReference type="CDD" id="cd10719">
    <property type="entry name" value="DnaJ_zf"/>
    <property type="match status" value="1"/>
</dbReference>
<accession>A0A0F9NRL1</accession>
<evidence type="ECO:0000313" key="1">
    <source>
        <dbReference type="EMBL" id="KKM83867.1"/>
    </source>
</evidence>
<sequence length="319" mass="36282">MTDIRIKTPNLDEIFEVWKRKASRVDRKRMEKEFGTKGAVFSLDAVSAAEYVKDTMKEAAIYFAIKKSLGPAPKGKEESLITAPRVGRVQFYSFKGEGKVDKEKWKGKEIVPHFESIKSVQCKICKGKGYMEDKCKTCKGTGIINETFTILIGAEQKKEKKPFKYPCATCYGTGYRTEPCKECGGHKNMYKYEDLPVPFQTVVTGVPILHSSAQTKYEKEIGDDLHKMIEEVEGIRFNNFKDLESKAEASLGYINKNINKTISSAKSDHKKHEKDKDAQITTQIYLFPMIQMFCETKRGSKFEIYSLGSGAKFMTYSNF</sequence>
<dbReference type="AlphaFoldDB" id="A0A0F9NRL1"/>
<dbReference type="GO" id="GO:0051082">
    <property type="term" value="F:unfolded protein binding"/>
    <property type="evidence" value="ECO:0007669"/>
    <property type="project" value="InterPro"/>
</dbReference>
<dbReference type="SUPFAM" id="SSF57938">
    <property type="entry name" value="DnaJ/Hsp40 cysteine-rich domain"/>
    <property type="match status" value="1"/>
</dbReference>
<dbReference type="InterPro" id="IPR036410">
    <property type="entry name" value="HSP_DnaJ_Cys-rich_dom_sf"/>
</dbReference>
<dbReference type="Gene3D" id="2.10.230.10">
    <property type="entry name" value="Heat shock protein DnaJ, cysteine-rich domain"/>
    <property type="match status" value="1"/>
</dbReference>
<proteinExistence type="predicted"/>
<evidence type="ECO:0008006" key="2">
    <source>
        <dbReference type="Google" id="ProtNLM"/>
    </source>
</evidence>
<dbReference type="GO" id="GO:0031072">
    <property type="term" value="F:heat shock protein binding"/>
    <property type="evidence" value="ECO:0007669"/>
    <property type="project" value="InterPro"/>
</dbReference>
<dbReference type="InterPro" id="IPR001305">
    <property type="entry name" value="HSP_DnaJ_Cys-rich_dom"/>
</dbReference>
<reference evidence="1" key="1">
    <citation type="journal article" date="2015" name="Nature">
        <title>Complex archaea that bridge the gap between prokaryotes and eukaryotes.</title>
        <authorList>
            <person name="Spang A."/>
            <person name="Saw J.H."/>
            <person name="Jorgensen S.L."/>
            <person name="Zaremba-Niedzwiedzka K."/>
            <person name="Martijn J."/>
            <person name="Lind A.E."/>
            <person name="van Eijk R."/>
            <person name="Schleper C."/>
            <person name="Guy L."/>
            <person name="Ettema T.J."/>
        </authorList>
    </citation>
    <scope>NUCLEOTIDE SEQUENCE</scope>
</reference>
<comment type="caution">
    <text evidence="1">The sequence shown here is derived from an EMBL/GenBank/DDBJ whole genome shotgun (WGS) entry which is preliminary data.</text>
</comment>
<gene>
    <name evidence="1" type="ORF">LCGC14_1305010</name>
</gene>